<dbReference type="SMART" id="SM00387">
    <property type="entry name" value="HATPase_c"/>
    <property type="match status" value="1"/>
</dbReference>
<sequence length="410" mass="46368">MMNNDLNLVLRRLALLRISIASVWLMFLGYLQYQGFDKLEPAWLLLALYMPLMLVSIWQGQQRKLKDWHLLLHLALETQLLAGLLFFTGGATNPFISYFLVLLVFAAYSLNNRMTLWITLLCIVDYSTLTQWYQPLLSADHQHGLHNRSLFDWHLAGMWLTFVISALIVITFIPMLLRARQQQQKEIQSLREQQLKNEQLIGIATLAAGTAHEMGTPLMTMHMILDDIAQQPDHPLTKQDLHLLREQVASCRQSLQHLANAGRHAHETGQQDAYHWLCTLLHRWRLSHPNALWVDNGINTSAQVAASPLLDQALLNLLDNAAEAGHQPIELNSSQQDGFWQLTIRQPDAHAATQIRQQALFSSAKEHGMGIGLYLSNASVEQFGGHIHLTAEENGASRCCIRLPLLSPGS</sequence>
<accession>A0ABV7VLU1</accession>
<dbReference type="EMBL" id="JBHRYB010000001">
    <property type="protein sequence ID" value="MFC3678500.1"/>
    <property type="molecule type" value="Genomic_DNA"/>
</dbReference>
<dbReference type="PANTHER" id="PTHR44936">
    <property type="entry name" value="SENSOR PROTEIN CREC"/>
    <property type="match status" value="1"/>
</dbReference>
<evidence type="ECO:0000256" key="4">
    <source>
        <dbReference type="ARBA" id="ARBA00022741"/>
    </source>
</evidence>
<reference evidence="11" key="1">
    <citation type="journal article" date="2019" name="Int. J. Syst. Evol. Microbiol.">
        <title>The Global Catalogue of Microorganisms (GCM) 10K type strain sequencing project: providing services to taxonomists for standard genome sequencing and annotation.</title>
        <authorList>
            <consortium name="The Broad Institute Genomics Platform"/>
            <consortium name="The Broad Institute Genome Sequencing Center for Infectious Disease"/>
            <person name="Wu L."/>
            <person name="Ma J."/>
        </authorList>
    </citation>
    <scope>NUCLEOTIDE SEQUENCE [LARGE SCALE GENOMIC DNA]</scope>
    <source>
        <strain evidence="11">KCTC 42424</strain>
    </source>
</reference>
<comment type="catalytic activity">
    <reaction evidence="1">
        <text>ATP + protein L-histidine = ADP + protein N-phospho-L-histidine.</text>
        <dbReference type="EC" id="2.7.13.3"/>
    </reaction>
</comment>
<dbReference type="EC" id="2.7.13.3" evidence="2"/>
<feature type="transmembrane region" description="Helical" evidence="8">
    <location>
        <begin position="70"/>
        <end position="89"/>
    </location>
</feature>
<keyword evidence="8" id="KW-0472">Membrane</keyword>
<keyword evidence="8" id="KW-1133">Transmembrane helix</keyword>
<feature type="transmembrane region" description="Helical" evidence="8">
    <location>
        <begin position="153"/>
        <end position="177"/>
    </location>
</feature>
<keyword evidence="8" id="KW-0812">Transmembrane</keyword>
<evidence type="ECO:0000256" key="8">
    <source>
        <dbReference type="SAM" id="Phobius"/>
    </source>
</evidence>
<dbReference type="Gene3D" id="3.30.565.10">
    <property type="entry name" value="Histidine kinase-like ATPase, C-terminal domain"/>
    <property type="match status" value="1"/>
</dbReference>
<keyword evidence="3" id="KW-0808">Transferase</keyword>
<dbReference type="Pfam" id="PF02518">
    <property type="entry name" value="HATPase_c"/>
    <property type="match status" value="1"/>
</dbReference>
<dbReference type="PANTHER" id="PTHR44936:SF10">
    <property type="entry name" value="SENSOR PROTEIN RSTB"/>
    <property type="match status" value="1"/>
</dbReference>
<dbReference type="Proteomes" id="UP001595722">
    <property type="component" value="Unassembled WGS sequence"/>
</dbReference>
<organism evidence="10 11">
    <name type="scientific">Bacterioplanoides pacificum</name>
    <dbReference type="NCBI Taxonomy" id="1171596"/>
    <lineage>
        <taxon>Bacteria</taxon>
        <taxon>Pseudomonadati</taxon>
        <taxon>Pseudomonadota</taxon>
        <taxon>Gammaproteobacteria</taxon>
        <taxon>Oceanospirillales</taxon>
        <taxon>Oceanospirillaceae</taxon>
        <taxon>Bacterioplanoides</taxon>
    </lineage>
</organism>
<dbReference type="InterPro" id="IPR050980">
    <property type="entry name" value="2C_sensor_his_kinase"/>
</dbReference>
<dbReference type="RefSeq" id="WP_376864057.1">
    <property type="nucleotide sequence ID" value="NZ_JBHRYB010000001.1"/>
</dbReference>
<evidence type="ECO:0000256" key="2">
    <source>
        <dbReference type="ARBA" id="ARBA00012438"/>
    </source>
</evidence>
<keyword evidence="11" id="KW-1185">Reference proteome</keyword>
<dbReference type="InterPro" id="IPR003594">
    <property type="entry name" value="HATPase_dom"/>
</dbReference>
<proteinExistence type="predicted"/>
<keyword evidence="7" id="KW-0175">Coiled coil</keyword>
<name>A0ABV7VLU1_9GAMM</name>
<evidence type="ECO:0000256" key="5">
    <source>
        <dbReference type="ARBA" id="ARBA00022777"/>
    </source>
</evidence>
<evidence type="ECO:0000256" key="6">
    <source>
        <dbReference type="ARBA" id="ARBA00022840"/>
    </source>
</evidence>
<keyword evidence="5" id="KW-0418">Kinase</keyword>
<feature type="coiled-coil region" evidence="7">
    <location>
        <begin position="173"/>
        <end position="200"/>
    </location>
</feature>
<gene>
    <name evidence="10" type="ORF">ACFOMG_00060</name>
</gene>
<dbReference type="GO" id="GO:0005524">
    <property type="term" value="F:ATP binding"/>
    <property type="evidence" value="ECO:0007669"/>
    <property type="project" value="UniProtKB-KW"/>
</dbReference>
<keyword evidence="6 10" id="KW-0067">ATP-binding</keyword>
<protein>
    <recommendedName>
        <fullName evidence="2">histidine kinase</fullName>
        <ecNumber evidence="2">2.7.13.3</ecNumber>
    </recommendedName>
</protein>
<evidence type="ECO:0000256" key="7">
    <source>
        <dbReference type="SAM" id="Coils"/>
    </source>
</evidence>
<evidence type="ECO:0000313" key="11">
    <source>
        <dbReference type="Proteomes" id="UP001595722"/>
    </source>
</evidence>
<evidence type="ECO:0000313" key="10">
    <source>
        <dbReference type="EMBL" id="MFC3678500.1"/>
    </source>
</evidence>
<feature type="transmembrane region" description="Helical" evidence="8">
    <location>
        <begin position="95"/>
        <end position="111"/>
    </location>
</feature>
<comment type="caution">
    <text evidence="10">The sequence shown here is derived from an EMBL/GenBank/DDBJ whole genome shotgun (WGS) entry which is preliminary data.</text>
</comment>
<feature type="transmembrane region" description="Helical" evidence="8">
    <location>
        <begin position="12"/>
        <end position="30"/>
    </location>
</feature>
<feature type="transmembrane region" description="Helical" evidence="8">
    <location>
        <begin position="42"/>
        <end position="58"/>
    </location>
</feature>
<feature type="domain" description="Histidine kinase/HSP90-like ATPase" evidence="9">
    <location>
        <begin position="305"/>
        <end position="407"/>
    </location>
</feature>
<keyword evidence="4" id="KW-0547">Nucleotide-binding</keyword>
<evidence type="ECO:0000256" key="3">
    <source>
        <dbReference type="ARBA" id="ARBA00022679"/>
    </source>
</evidence>
<feature type="transmembrane region" description="Helical" evidence="8">
    <location>
        <begin position="116"/>
        <end position="133"/>
    </location>
</feature>
<dbReference type="Gene3D" id="1.10.287.130">
    <property type="match status" value="1"/>
</dbReference>
<dbReference type="InterPro" id="IPR036890">
    <property type="entry name" value="HATPase_C_sf"/>
</dbReference>
<evidence type="ECO:0000259" key="9">
    <source>
        <dbReference type="SMART" id="SM00387"/>
    </source>
</evidence>
<evidence type="ECO:0000256" key="1">
    <source>
        <dbReference type="ARBA" id="ARBA00000085"/>
    </source>
</evidence>
<dbReference type="SUPFAM" id="SSF55874">
    <property type="entry name" value="ATPase domain of HSP90 chaperone/DNA topoisomerase II/histidine kinase"/>
    <property type="match status" value="1"/>
</dbReference>